<proteinExistence type="predicted"/>
<dbReference type="STRING" id="1548.CSCA_2547"/>
<sequence length="170" mass="19332">MKLKRILKNSMLRAISVFIIIGSFNVTNTISKAKENTIPSIQAFVGSNHIVSFKDKSLEYAVRYKINKPMGNILESDLVNVKNLNLKYKTVEHLDDLQYFTNLESIYLNGSYVNDLSPLKNLKKLHHLSLTLNYPIKNYNMAVLGDLTNLESLDLSHGKINDLPFLSNMT</sequence>
<dbReference type="HOGENOM" id="CLU_1568022_0_0_9"/>
<name>A0A0E3M8D4_CLOSL</name>
<gene>
    <name evidence="1" type="ORF">CSCA_2547</name>
</gene>
<dbReference type="PROSITE" id="PS51450">
    <property type="entry name" value="LRR"/>
    <property type="match status" value="1"/>
</dbReference>
<dbReference type="RefSeq" id="WP_029161723.1">
    <property type="nucleotide sequence ID" value="NZ_CP009933.1"/>
</dbReference>
<dbReference type="SUPFAM" id="SSF52058">
    <property type="entry name" value="L domain-like"/>
    <property type="match status" value="1"/>
</dbReference>
<dbReference type="KEGG" id="csq:CSCA_2547"/>
<protein>
    <submittedName>
        <fullName evidence="1">Surface-layer protein</fullName>
    </submittedName>
</protein>
<dbReference type="EMBL" id="CP009933">
    <property type="protein sequence ID" value="AKA69672.1"/>
    <property type="molecule type" value="Genomic_DNA"/>
</dbReference>
<keyword evidence="2" id="KW-1185">Reference proteome</keyword>
<dbReference type="InterPro" id="IPR001611">
    <property type="entry name" value="Leu-rich_rpt"/>
</dbReference>
<evidence type="ECO:0000313" key="2">
    <source>
        <dbReference type="Proteomes" id="UP000033115"/>
    </source>
</evidence>
<evidence type="ECO:0000313" key="1">
    <source>
        <dbReference type="EMBL" id="AKA69672.1"/>
    </source>
</evidence>
<accession>A0A0E3M8D4</accession>
<organism evidence="1 2">
    <name type="scientific">Clostridium scatologenes</name>
    <dbReference type="NCBI Taxonomy" id="1548"/>
    <lineage>
        <taxon>Bacteria</taxon>
        <taxon>Bacillati</taxon>
        <taxon>Bacillota</taxon>
        <taxon>Clostridia</taxon>
        <taxon>Eubacteriales</taxon>
        <taxon>Clostridiaceae</taxon>
        <taxon>Clostridium</taxon>
    </lineage>
</organism>
<reference evidence="1 2" key="1">
    <citation type="journal article" date="2015" name="J. Biotechnol.">
        <title>Complete genome sequence of a malodorant-producing acetogen, Clostridium scatologenes ATCC 25775(T).</title>
        <authorList>
            <person name="Zhu Z."/>
            <person name="Guo T."/>
            <person name="Zheng H."/>
            <person name="Song T."/>
            <person name="Ouyang P."/>
            <person name="Xie J."/>
        </authorList>
    </citation>
    <scope>NUCLEOTIDE SEQUENCE [LARGE SCALE GENOMIC DNA]</scope>
    <source>
        <strain evidence="1 2">ATCC 25775</strain>
    </source>
</reference>
<dbReference type="AlphaFoldDB" id="A0A0E3M8D4"/>
<dbReference type="InterPro" id="IPR032675">
    <property type="entry name" value="LRR_dom_sf"/>
</dbReference>
<dbReference type="Gene3D" id="3.80.10.10">
    <property type="entry name" value="Ribonuclease Inhibitor"/>
    <property type="match status" value="1"/>
</dbReference>
<dbReference type="Proteomes" id="UP000033115">
    <property type="component" value="Chromosome"/>
</dbReference>